<dbReference type="EMBL" id="VDDA01000067">
    <property type="protein sequence ID" value="TNC05166.1"/>
    <property type="molecule type" value="Genomic_DNA"/>
</dbReference>
<accession>A0A5C4L5K8</accession>
<feature type="compositionally biased region" description="Basic and acidic residues" evidence="1">
    <location>
        <begin position="1"/>
        <end position="18"/>
    </location>
</feature>
<name>A0A5C4L5K8_9HYPH</name>
<evidence type="ECO:0000313" key="2">
    <source>
        <dbReference type="EMBL" id="TNC05166.1"/>
    </source>
</evidence>
<sequence>PSGHSDSDGRRPCRDRDPPASTSAPPANDNARLAQSVKQALSPGLSAGEFLAGTERAIDQELNRWRQVGPVIPEAVVS</sequence>
<feature type="region of interest" description="Disordered" evidence="1">
    <location>
        <begin position="1"/>
        <end position="36"/>
    </location>
</feature>
<reference evidence="2 3" key="1">
    <citation type="submission" date="2019-06" db="EMBL/GenBank/DDBJ databases">
        <title>Genome of Methylobacterium sp. 17Sr1-39.</title>
        <authorList>
            <person name="Seo T."/>
        </authorList>
    </citation>
    <scope>NUCLEOTIDE SEQUENCE [LARGE SCALE GENOMIC DNA]</scope>
    <source>
        <strain evidence="2 3">17Sr1-39</strain>
    </source>
</reference>
<dbReference type="Proteomes" id="UP000305267">
    <property type="component" value="Unassembled WGS sequence"/>
</dbReference>
<keyword evidence="3" id="KW-1185">Reference proteome</keyword>
<organism evidence="2 3">
    <name type="scientific">Methylobacterium terricola</name>
    <dbReference type="NCBI Taxonomy" id="2583531"/>
    <lineage>
        <taxon>Bacteria</taxon>
        <taxon>Pseudomonadati</taxon>
        <taxon>Pseudomonadota</taxon>
        <taxon>Alphaproteobacteria</taxon>
        <taxon>Hyphomicrobiales</taxon>
        <taxon>Methylobacteriaceae</taxon>
        <taxon>Methylobacterium</taxon>
    </lineage>
</organism>
<evidence type="ECO:0000313" key="3">
    <source>
        <dbReference type="Proteomes" id="UP000305267"/>
    </source>
</evidence>
<dbReference type="AlphaFoldDB" id="A0A5C4L5K8"/>
<evidence type="ECO:0000256" key="1">
    <source>
        <dbReference type="SAM" id="MobiDB-lite"/>
    </source>
</evidence>
<proteinExistence type="predicted"/>
<comment type="caution">
    <text evidence="2">The sequence shown here is derived from an EMBL/GenBank/DDBJ whole genome shotgun (WGS) entry which is preliminary data.</text>
</comment>
<feature type="non-terminal residue" evidence="2">
    <location>
        <position position="1"/>
    </location>
</feature>
<gene>
    <name evidence="2" type="ORF">FF100_36055</name>
</gene>
<protein>
    <submittedName>
        <fullName evidence="2">Uncharacterized protein</fullName>
    </submittedName>
</protein>